<dbReference type="InterPro" id="IPR001148">
    <property type="entry name" value="CA_dom"/>
</dbReference>
<dbReference type="CDD" id="cd03124">
    <property type="entry name" value="alpha_CA_prokaryotic_like"/>
    <property type="match status" value="1"/>
</dbReference>
<evidence type="ECO:0000256" key="6">
    <source>
        <dbReference type="ARBA" id="ARBA00048348"/>
    </source>
</evidence>
<evidence type="ECO:0000256" key="3">
    <source>
        <dbReference type="ARBA" id="ARBA00022723"/>
    </source>
</evidence>
<dbReference type="GO" id="GO:0004089">
    <property type="term" value="F:carbonate dehydratase activity"/>
    <property type="evidence" value="ECO:0007669"/>
    <property type="project" value="UniProtKB-EC"/>
</dbReference>
<organism evidence="10 11">
    <name type="scientific">Aquabacterium lacunae</name>
    <dbReference type="NCBI Taxonomy" id="2528630"/>
    <lineage>
        <taxon>Bacteria</taxon>
        <taxon>Pseudomonadati</taxon>
        <taxon>Pseudomonadota</taxon>
        <taxon>Betaproteobacteria</taxon>
        <taxon>Burkholderiales</taxon>
        <taxon>Aquabacterium</taxon>
    </lineage>
</organism>
<dbReference type="InterPro" id="IPR036398">
    <property type="entry name" value="CA_dom_sf"/>
</dbReference>
<feature type="region of interest" description="Disordered" evidence="7">
    <location>
        <begin position="28"/>
        <end position="92"/>
    </location>
</feature>
<keyword evidence="3" id="KW-0479">Metal-binding</keyword>
<dbReference type="AlphaFoldDB" id="A0A4Q9GZD3"/>
<dbReference type="InterPro" id="IPR041891">
    <property type="entry name" value="Alpha_CA_prokaryot-like"/>
</dbReference>
<keyword evidence="8" id="KW-0732">Signal</keyword>
<name>A0A4Q9GZD3_9BURK</name>
<evidence type="ECO:0000256" key="8">
    <source>
        <dbReference type="SAM" id="SignalP"/>
    </source>
</evidence>
<comment type="similarity">
    <text evidence="1">Belongs to the alpha-carbonic anhydrase family.</text>
</comment>
<dbReference type="RefSeq" id="WP_130967828.1">
    <property type="nucleotide sequence ID" value="NZ_SIXI01000003.1"/>
</dbReference>
<evidence type="ECO:0000313" key="11">
    <source>
        <dbReference type="Proteomes" id="UP000292120"/>
    </source>
</evidence>
<keyword evidence="11" id="KW-1185">Reference proteome</keyword>
<protein>
    <recommendedName>
        <fullName evidence="2">carbonic anhydrase</fullName>
        <ecNumber evidence="2">4.2.1.1</ecNumber>
    </recommendedName>
</protein>
<dbReference type="EMBL" id="SIXI01000003">
    <property type="protein sequence ID" value="TBO31374.1"/>
    <property type="molecule type" value="Genomic_DNA"/>
</dbReference>
<dbReference type="PROSITE" id="PS51144">
    <property type="entry name" value="ALPHA_CA_2"/>
    <property type="match status" value="1"/>
</dbReference>
<dbReference type="SMART" id="SM01057">
    <property type="entry name" value="Carb_anhydrase"/>
    <property type="match status" value="1"/>
</dbReference>
<evidence type="ECO:0000256" key="4">
    <source>
        <dbReference type="ARBA" id="ARBA00022833"/>
    </source>
</evidence>
<evidence type="ECO:0000256" key="7">
    <source>
        <dbReference type="SAM" id="MobiDB-lite"/>
    </source>
</evidence>
<dbReference type="OrthoDB" id="5327615at2"/>
<feature type="domain" description="Alpha-carbonic anhydrase" evidence="9">
    <location>
        <begin position="163"/>
        <end position="385"/>
    </location>
</feature>
<dbReference type="Proteomes" id="UP000292120">
    <property type="component" value="Unassembled WGS sequence"/>
</dbReference>
<dbReference type="Gene3D" id="3.10.200.10">
    <property type="entry name" value="Alpha carbonic anhydrase"/>
    <property type="match status" value="1"/>
</dbReference>
<comment type="catalytic activity">
    <reaction evidence="6">
        <text>hydrogencarbonate + H(+) = CO2 + H2O</text>
        <dbReference type="Rhea" id="RHEA:10748"/>
        <dbReference type="ChEBI" id="CHEBI:15377"/>
        <dbReference type="ChEBI" id="CHEBI:15378"/>
        <dbReference type="ChEBI" id="CHEBI:16526"/>
        <dbReference type="ChEBI" id="CHEBI:17544"/>
        <dbReference type="EC" id="4.2.1.1"/>
    </reaction>
</comment>
<feature type="compositionally biased region" description="Basic and acidic residues" evidence="7">
    <location>
        <begin position="30"/>
        <end position="83"/>
    </location>
</feature>
<dbReference type="InterPro" id="IPR023561">
    <property type="entry name" value="Carbonic_anhydrase_a-class"/>
</dbReference>
<dbReference type="EC" id="4.2.1.1" evidence="2"/>
<evidence type="ECO:0000256" key="5">
    <source>
        <dbReference type="ARBA" id="ARBA00023239"/>
    </source>
</evidence>
<accession>A0A4Q9GZD3</accession>
<evidence type="ECO:0000256" key="2">
    <source>
        <dbReference type="ARBA" id="ARBA00012925"/>
    </source>
</evidence>
<dbReference type="GO" id="GO:0008270">
    <property type="term" value="F:zinc ion binding"/>
    <property type="evidence" value="ECO:0007669"/>
    <property type="project" value="InterPro"/>
</dbReference>
<feature type="signal peptide" evidence="8">
    <location>
        <begin position="1"/>
        <end position="29"/>
    </location>
</feature>
<dbReference type="Pfam" id="PF00194">
    <property type="entry name" value="Carb_anhydrase"/>
    <property type="match status" value="1"/>
</dbReference>
<evidence type="ECO:0000313" key="10">
    <source>
        <dbReference type="EMBL" id="TBO31374.1"/>
    </source>
</evidence>
<dbReference type="PANTHER" id="PTHR18952:SF265">
    <property type="entry name" value="CARBONIC ANHYDRASE"/>
    <property type="match status" value="1"/>
</dbReference>
<reference evidence="10 11" key="1">
    <citation type="submission" date="2019-02" db="EMBL/GenBank/DDBJ databases">
        <title>Aquabacterium sp. strain KMB7.</title>
        <authorList>
            <person name="Chen W.-M."/>
        </authorList>
    </citation>
    <scope>NUCLEOTIDE SEQUENCE [LARGE SCALE GENOMIC DNA]</scope>
    <source>
        <strain evidence="10 11">KMB7</strain>
    </source>
</reference>
<comment type="caution">
    <text evidence="10">The sequence shown here is derived from an EMBL/GenBank/DDBJ whole genome shotgun (WGS) entry which is preliminary data.</text>
</comment>
<dbReference type="PANTHER" id="PTHR18952">
    <property type="entry name" value="CARBONIC ANHYDRASE"/>
    <property type="match status" value="1"/>
</dbReference>
<keyword evidence="4" id="KW-0862">Zinc</keyword>
<proteinExistence type="inferred from homology"/>
<evidence type="ECO:0000259" key="9">
    <source>
        <dbReference type="PROSITE" id="PS51144"/>
    </source>
</evidence>
<dbReference type="SUPFAM" id="SSF51069">
    <property type="entry name" value="Carbonic anhydrase"/>
    <property type="match status" value="1"/>
</dbReference>
<evidence type="ECO:0000256" key="1">
    <source>
        <dbReference type="ARBA" id="ARBA00010718"/>
    </source>
</evidence>
<feature type="region of interest" description="Disordered" evidence="7">
    <location>
        <begin position="122"/>
        <end position="157"/>
    </location>
</feature>
<keyword evidence="5" id="KW-0456">Lyase</keyword>
<gene>
    <name evidence="10" type="ORF">EYS42_09035</name>
</gene>
<feature type="chain" id="PRO_5020712492" description="carbonic anhydrase" evidence="8">
    <location>
        <begin position="30"/>
        <end position="385"/>
    </location>
</feature>
<sequence length="385" mass="41706">MLRLSPWARLGLACGLLGLSLGFGPSARAAEGHGDDHGKPAAKAASKEPGKDAGKESAKEGSKEAGKDTGKGAREGSRTEVEKAGSQPVAAGVSMTELRDLIDQKIAEVRSKNETAPVLRVSPKTAPAPRARVKPGGSEAHGNSPQAAAAAAAHRAGSQGHDVHWAYAGDTGPESWGRLRPEFQTCMLGKRQSPIDIRDGIPVQLEPIQFDYRPTPFKVIDNGHTVQVNVEPGNAISVLGHRYELVQFHFHRPSEERLNGRQFDMVAHMVHKDVDGKLAVVAVLIEQGKAHPAVQLVWNSLPLEKGMEQRSPVMLDLLALLPEDQRYVTYMGSLTTPPCSEGVLWMVLKQPVQFSREQMNVFARMYPMNARPIQNAAGRMIKDGQ</sequence>